<dbReference type="EMBL" id="FNAQ01000010">
    <property type="protein sequence ID" value="SDE41567.1"/>
    <property type="molecule type" value="Genomic_DNA"/>
</dbReference>
<name>A0A1G7CQI0_9BACT</name>
<dbReference type="RefSeq" id="WP_092078898.1">
    <property type="nucleotide sequence ID" value="NZ_CALFZY010000016.1"/>
</dbReference>
<protein>
    <recommendedName>
        <fullName evidence="4">Outer membrane porin, OprD family</fullName>
    </recommendedName>
</protein>
<feature type="chain" id="PRO_5017224520" description="Outer membrane porin, OprD family" evidence="1">
    <location>
        <begin position="21"/>
        <end position="451"/>
    </location>
</feature>
<feature type="signal peptide" evidence="1">
    <location>
        <begin position="1"/>
        <end position="20"/>
    </location>
</feature>
<evidence type="ECO:0000313" key="3">
    <source>
        <dbReference type="Proteomes" id="UP000243205"/>
    </source>
</evidence>
<keyword evidence="1" id="KW-0732">Signal</keyword>
<accession>A0A1G7CQI0</accession>
<dbReference type="Proteomes" id="UP000243205">
    <property type="component" value="Unassembled WGS sequence"/>
</dbReference>
<evidence type="ECO:0000256" key="1">
    <source>
        <dbReference type="SAM" id="SignalP"/>
    </source>
</evidence>
<sequence>MKRMWIALVVMLSMAAPALAVDFTFHGDLNHRFRLYTNQVNFFDGAGNSWQSMHKKAITEEDNNDLMGEIKYRLWTEMASDDGAIKGVYAIEVGGIQFGSGTDGDFSGDGVDVETRWAYTDFALGSGRAKIGLQTFTVNKFIWQETATGIDYSVPVGNGNVELAWMRGYERPHNDSDLDHNDFDDLDALYARYNFSPAEGMKMGLFALWQHSDGDTLSDGATGPNYNYVSRGGFTNLDMDLYTLGFDGTLAAGNFFANWDLFYQFGDLMEEVDFAGYFGHVDLGAKMGKGKLMFTTWYASGDDDATDDDYDAFVATDIDINSEYSVVLFEGYTDDDYFAEAPYLMDKGMILFRLGYDHQTTDKLKVGLSAAYLMTAEDIEYLDNNGIARSDDEIGVEVDAYVSYKLFSSTEVALQAGYLMTGDAMDYYEVDCDGSADEDIYIINSRLRYSF</sequence>
<evidence type="ECO:0008006" key="4">
    <source>
        <dbReference type="Google" id="ProtNLM"/>
    </source>
</evidence>
<proteinExistence type="predicted"/>
<reference evidence="3" key="1">
    <citation type="submission" date="2016-10" db="EMBL/GenBank/DDBJ databases">
        <authorList>
            <person name="Varghese N."/>
            <person name="Submissions S."/>
        </authorList>
    </citation>
    <scope>NUCLEOTIDE SEQUENCE [LARGE SCALE GENOMIC DNA]</scope>
    <source>
        <strain evidence="3">DSM 8987</strain>
    </source>
</reference>
<dbReference type="AlphaFoldDB" id="A0A1G7CQI0"/>
<organism evidence="2 3">
    <name type="scientific">Desulfuromonas thiophila</name>
    <dbReference type="NCBI Taxonomy" id="57664"/>
    <lineage>
        <taxon>Bacteria</taxon>
        <taxon>Pseudomonadati</taxon>
        <taxon>Thermodesulfobacteriota</taxon>
        <taxon>Desulfuromonadia</taxon>
        <taxon>Desulfuromonadales</taxon>
        <taxon>Desulfuromonadaceae</taxon>
        <taxon>Desulfuromonas</taxon>
    </lineage>
</organism>
<gene>
    <name evidence="2" type="ORF">SAMN05661003_11071</name>
</gene>
<evidence type="ECO:0000313" key="2">
    <source>
        <dbReference type="EMBL" id="SDE41567.1"/>
    </source>
</evidence>
<keyword evidence="3" id="KW-1185">Reference proteome</keyword>
<dbReference type="OrthoDB" id="5416951at2"/>